<dbReference type="GO" id="GO:0022857">
    <property type="term" value="F:transmembrane transporter activity"/>
    <property type="evidence" value="ECO:0007669"/>
    <property type="project" value="InterPro"/>
</dbReference>
<feature type="transmembrane region" description="Helical" evidence="3">
    <location>
        <begin position="150"/>
        <end position="173"/>
    </location>
</feature>
<feature type="domain" description="Major facilitator superfamily (MFS) profile" evidence="4">
    <location>
        <begin position="60"/>
        <end position="455"/>
    </location>
</feature>
<evidence type="ECO:0000256" key="1">
    <source>
        <dbReference type="ARBA" id="ARBA00004141"/>
    </source>
</evidence>
<feature type="transmembrane region" description="Helical" evidence="3">
    <location>
        <begin position="57"/>
        <end position="76"/>
    </location>
</feature>
<feature type="transmembrane region" description="Helical" evidence="3">
    <location>
        <begin position="185"/>
        <end position="205"/>
    </location>
</feature>
<feature type="transmembrane region" description="Helical" evidence="3">
    <location>
        <begin position="258"/>
        <end position="276"/>
    </location>
</feature>
<dbReference type="PROSITE" id="PS50850">
    <property type="entry name" value="MFS"/>
    <property type="match status" value="1"/>
</dbReference>
<dbReference type="EMBL" id="MCFD01000006">
    <property type="protein sequence ID" value="ORX70086.1"/>
    <property type="molecule type" value="Genomic_DNA"/>
</dbReference>
<keyword evidence="3" id="KW-1133">Transmembrane helix</keyword>
<feature type="transmembrane region" description="Helical" evidence="3">
    <location>
        <begin position="380"/>
        <end position="401"/>
    </location>
</feature>
<dbReference type="PANTHER" id="PTHR11360:SF284">
    <property type="entry name" value="EG:103B4.3 PROTEIN-RELATED"/>
    <property type="match status" value="1"/>
</dbReference>
<comment type="caution">
    <text evidence="5">The sequence shown here is derived from an EMBL/GenBank/DDBJ whole genome shotgun (WGS) entry which is preliminary data.</text>
</comment>
<dbReference type="InterPro" id="IPR011701">
    <property type="entry name" value="MFS"/>
</dbReference>
<protein>
    <submittedName>
        <fullName evidence="5">MFS general substrate transporter</fullName>
    </submittedName>
</protein>
<dbReference type="PANTHER" id="PTHR11360">
    <property type="entry name" value="MONOCARBOXYLATE TRANSPORTER"/>
    <property type="match status" value="1"/>
</dbReference>
<accession>A0A1Y1WA21</accession>
<dbReference type="Proteomes" id="UP000193922">
    <property type="component" value="Unassembled WGS sequence"/>
</dbReference>
<comment type="subcellular location">
    <subcellularLocation>
        <location evidence="1">Membrane</location>
        <topology evidence="1">Multi-pass membrane protein</topology>
    </subcellularLocation>
</comment>
<keyword evidence="3" id="KW-0812">Transmembrane</keyword>
<dbReference type="InterPro" id="IPR050327">
    <property type="entry name" value="Proton-linked_MCT"/>
</dbReference>
<feature type="transmembrane region" description="Helical" evidence="3">
    <location>
        <begin position="96"/>
        <end position="117"/>
    </location>
</feature>
<feature type="transmembrane region" description="Helical" evidence="3">
    <location>
        <begin position="217"/>
        <end position="237"/>
    </location>
</feature>
<name>A0A1Y1WA21_9FUNG</name>
<evidence type="ECO:0000313" key="5">
    <source>
        <dbReference type="EMBL" id="ORX70086.1"/>
    </source>
</evidence>
<keyword evidence="3" id="KW-0472">Membrane</keyword>
<dbReference type="Gene3D" id="1.20.1250.20">
    <property type="entry name" value="MFS general substrate transporter like domains"/>
    <property type="match status" value="2"/>
</dbReference>
<feature type="transmembrane region" description="Helical" evidence="3">
    <location>
        <begin position="124"/>
        <end position="144"/>
    </location>
</feature>
<dbReference type="GeneID" id="63804094"/>
<feature type="transmembrane region" description="Helical" evidence="3">
    <location>
        <begin position="320"/>
        <end position="342"/>
    </location>
</feature>
<gene>
    <name evidence="5" type="ORF">DL89DRAFT_267313</name>
</gene>
<evidence type="ECO:0000259" key="4">
    <source>
        <dbReference type="PROSITE" id="PS50850"/>
    </source>
</evidence>
<feature type="transmembrane region" description="Helical" evidence="3">
    <location>
        <begin position="296"/>
        <end position="313"/>
    </location>
</feature>
<dbReference type="SUPFAM" id="SSF103473">
    <property type="entry name" value="MFS general substrate transporter"/>
    <property type="match status" value="1"/>
</dbReference>
<proteinExistence type="inferred from homology"/>
<evidence type="ECO:0000313" key="6">
    <source>
        <dbReference type="Proteomes" id="UP000193922"/>
    </source>
</evidence>
<feature type="transmembrane region" description="Helical" evidence="3">
    <location>
        <begin position="348"/>
        <end position="368"/>
    </location>
</feature>
<dbReference type="GO" id="GO:0016020">
    <property type="term" value="C:membrane"/>
    <property type="evidence" value="ECO:0007669"/>
    <property type="project" value="UniProtKB-SubCell"/>
</dbReference>
<comment type="similarity">
    <text evidence="2">Belongs to the major facilitator superfamily. Monocarboxylate porter (TC 2.A.1.13) family.</text>
</comment>
<evidence type="ECO:0000256" key="3">
    <source>
        <dbReference type="SAM" id="Phobius"/>
    </source>
</evidence>
<dbReference type="InterPro" id="IPR020846">
    <property type="entry name" value="MFS_dom"/>
</dbReference>
<reference evidence="5 6" key="1">
    <citation type="submission" date="2016-07" db="EMBL/GenBank/DDBJ databases">
        <title>Pervasive Adenine N6-methylation of Active Genes in Fungi.</title>
        <authorList>
            <consortium name="DOE Joint Genome Institute"/>
            <person name="Mondo S.J."/>
            <person name="Dannebaum R.O."/>
            <person name="Kuo R.C."/>
            <person name="Labutti K."/>
            <person name="Haridas S."/>
            <person name="Kuo A."/>
            <person name="Salamov A."/>
            <person name="Ahrendt S.R."/>
            <person name="Lipzen A."/>
            <person name="Sullivan W."/>
            <person name="Andreopoulos W.B."/>
            <person name="Clum A."/>
            <person name="Lindquist E."/>
            <person name="Daum C."/>
            <person name="Ramamoorthy G.K."/>
            <person name="Gryganskyi A."/>
            <person name="Culley D."/>
            <person name="Magnuson J.K."/>
            <person name="James T.Y."/>
            <person name="O'Malley M.A."/>
            <person name="Stajich J.E."/>
            <person name="Spatafora J.W."/>
            <person name="Visel A."/>
            <person name="Grigoriev I.V."/>
        </authorList>
    </citation>
    <scope>NUCLEOTIDE SEQUENCE [LARGE SCALE GENOMIC DNA]</scope>
    <source>
        <strain evidence="5 6">ATCC 12442</strain>
    </source>
</reference>
<feature type="transmembrane region" description="Helical" evidence="3">
    <location>
        <begin position="421"/>
        <end position="443"/>
    </location>
</feature>
<organism evidence="5 6">
    <name type="scientific">Linderina pennispora</name>
    <dbReference type="NCBI Taxonomy" id="61395"/>
    <lineage>
        <taxon>Eukaryota</taxon>
        <taxon>Fungi</taxon>
        <taxon>Fungi incertae sedis</taxon>
        <taxon>Zoopagomycota</taxon>
        <taxon>Kickxellomycotina</taxon>
        <taxon>Kickxellomycetes</taxon>
        <taxon>Kickxellales</taxon>
        <taxon>Kickxellaceae</taxon>
        <taxon>Linderina</taxon>
    </lineage>
</organism>
<evidence type="ECO:0000256" key="2">
    <source>
        <dbReference type="ARBA" id="ARBA00006727"/>
    </source>
</evidence>
<dbReference type="AlphaFoldDB" id="A0A1Y1WA21"/>
<sequence length="455" mass="48608">MPSTDATANESITAAATPNSTYLQSQDPEATKGITAERTDAASIDDVIEFAPPDTKYAWFIVAAAFCNLTTTMGTLNSFGVYQEYYLNDLYKNDSAVVIAWVSTLISFCMFFGSVVTGKLTDEFGFRITCLAGAIICGVALILASFTHTVWQLMLTQGIMLGLGASFIFSPSMSIVAQWHVKHRILATGIAVSGGGVGGMVFSEAAHQMMNSIGYRWSLRVLGLVIAAISGSVSLVYKPRVSVPKSGNARLLYMLCKDPRFLCIGGAVTLINMGYFEPLLYVPTAAVKETGMRSTASNIVLVFNAGTTIGRILSGPISAVLGPLNANLASNVLSFILIFVLLQGVKTIAAYYTFSVIFGAISTLYLAINAHIMANEFGAHVIASSVGLSMACCGIGVLIGNPVQGALYENYDRPHDKFTAVTAWAGACFALASVCYAILRILAVRKRKRSYFSKM</sequence>
<keyword evidence="6" id="KW-1185">Reference proteome</keyword>
<dbReference type="RefSeq" id="XP_040743724.1">
    <property type="nucleotide sequence ID" value="XM_040887446.1"/>
</dbReference>
<dbReference type="InterPro" id="IPR036259">
    <property type="entry name" value="MFS_trans_sf"/>
</dbReference>
<dbReference type="OrthoDB" id="6499973at2759"/>
<dbReference type="Pfam" id="PF07690">
    <property type="entry name" value="MFS_1"/>
    <property type="match status" value="1"/>
</dbReference>